<dbReference type="Gene3D" id="2.30.40.10">
    <property type="entry name" value="Urease, subunit C, domain 1"/>
    <property type="match status" value="1"/>
</dbReference>
<protein>
    <submittedName>
        <fullName evidence="2">Amidohydrolase family protein</fullName>
    </submittedName>
</protein>
<evidence type="ECO:0000259" key="1">
    <source>
        <dbReference type="Pfam" id="PF07969"/>
    </source>
</evidence>
<dbReference type="CDD" id="cd01300">
    <property type="entry name" value="YtcJ_like"/>
    <property type="match status" value="1"/>
</dbReference>
<dbReference type="PANTHER" id="PTHR22642">
    <property type="entry name" value="IMIDAZOLONEPROPIONASE"/>
    <property type="match status" value="1"/>
</dbReference>
<dbReference type="InterPro" id="IPR032466">
    <property type="entry name" value="Metal_Hydrolase"/>
</dbReference>
<sequence>MIYHQPKVGPTIVRNARIFTCSPQSEDLISGSIIFENGLIKYVGQEDSDELIQARAAGAVEIDAEGRVVTPSFIDSHVHILHFGLSLGKLDVMKCKSLEDIRAQIKAWASAHPDKARILCKGWQQSCVASEALASMLDDLDPRPIYIEAIDLHSVWCNKAALDELGVASMADPDGGTIHRDEMGQPSGLLSESAFLLIASQYLFNALSVDEKQAGLHRALTTFSKAGYTGVIDMAMDEEQWSALQLYRQKQQVPLHIGAYWLVPYSTSDEEIQTHLNKAIEMHRKFHPSTSPSFCVLGIKLIADGVVDGCTAALSKPYGAKADPVEPIWPAETLARVVAQADAAGLQCAVHAIGDRAVTQAIDAFARLERSSRRRHRIEHLELTTSKDAQRLGELGIIASVQPVHSDPAILRGWPGLIGSHRCKRAFAYREFFEAGAPMAFGTDVPTAAHHPLLNLYNATTRRSAIEPDCLDTTNEHFAVSLSNAIKAATIGAAYTRYAEMWTGSIAPGMSADFNVVDMEWDPASLLHAKVSQTWYKGQRVFDNEA</sequence>
<dbReference type="InterPro" id="IPR011059">
    <property type="entry name" value="Metal-dep_hydrolase_composite"/>
</dbReference>
<dbReference type="GO" id="GO:0016810">
    <property type="term" value="F:hydrolase activity, acting on carbon-nitrogen (but not peptide) bonds"/>
    <property type="evidence" value="ECO:0007669"/>
    <property type="project" value="InterPro"/>
</dbReference>
<organism evidence="2 3">
    <name type="scientific">Exophiala viscosa</name>
    <dbReference type="NCBI Taxonomy" id="2486360"/>
    <lineage>
        <taxon>Eukaryota</taxon>
        <taxon>Fungi</taxon>
        <taxon>Dikarya</taxon>
        <taxon>Ascomycota</taxon>
        <taxon>Pezizomycotina</taxon>
        <taxon>Eurotiomycetes</taxon>
        <taxon>Chaetothyriomycetidae</taxon>
        <taxon>Chaetothyriales</taxon>
        <taxon>Herpotrichiellaceae</taxon>
        <taxon>Exophiala</taxon>
    </lineage>
</organism>
<dbReference type="AlphaFoldDB" id="A0AAN6ICP6"/>
<gene>
    <name evidence="2" type="ORF">EDD36DRAFT_253089</name>
</gene>
<feature type="domain" description="Amidohydrolase 3" evidence="1">
    <location>
        <begin position="61"/>
        <end position="542"/>
    </location>
</feature>
<dbReference type="InterPro" id="IPR033932">
    <property type="entry name" value="YtcJ-like"/>
</dbReference>
<dbReference type="Proteomes" id="UP001203852">
    <property type="component" value="Unassembled WGS sequence"/>
</dbReference>
<comment type="caution">
    <text evidence="2">The sequence shown here is derived from an EMBL/GenBank/DDBJ whole genome shotgun (WGS) entry which is preliminary data.</text>
</comment>
<dbReference type="PANTHER" id="PTHR22642:SF19">
    <property type="entry name" value="AMIDOHYDROLASE FAMILY PROTEIN (AFU_ORTHOLOGUE AFUA_5G01480)"/>
    <property type="match status" value="1"/>
</dbReference>
<dbReference type="Gene3D" id="3.10.310.70">
    <property type="match status" value="1"/>
</dbReference>
<evidence type="ECO:0000313" key="2">
    <source>
        <dbReference type="EMBL" id="KAI1613027.1"/>
    </source>
</evidence>
<dbReference type="SUPFAM" id="SSF51338">
    <property type="entry name" value="Composite domain of metallo-dependent hydrolases"/>
    <property type="match status" value="1"/>
</dbReference>
<dbReference type="SUPFAM" id="SSF51556">
    <property type="entry name" value="Metallo-dependent hydrolases"/>
    <property type="match status" value="1"/>
</dbReference>
<dbReference type="EMBL" id="MU404354">
    <property type="protein sequence ID" value="KAI1613027.1"/>
    <property type="molecule type" value="Genomic_DNA"/>
</dbReference>
<proteinExistence type="predicted"/>
<keyword evidence="3" id="KW-1185">Reference proteome</keyword>
<accession>A0AAN6ICP6</accession>
<dbReference type="Pfam" id="PF07969">
    <property type="entry name" value="Amidohydro_3"/>
    <property type="match status" value="1"/>
</dbReference>
<dbReference type="Gene3D" id="3.20.20.140">
    <property type="entry name" value="Metal-dependent hydrolases"/>
    <property type="match status" value="1"/>
</dbReference>
<reference evidence="2" key="1">
    <citation type="journal article" date="2022" name="bioRxiv">
        <title>Deciphering the potential niche of two novel black yeast fungi from a biological soil crust based on their genomes, phenotypes, and melanin regulation.</title>
        <authorList>
            <consortium name="DOE Joint Genome Institute"/>
            <person name="Carr E.C."/>
            <person name="Barton Q."/>
            <person name="Grambo S."/>
            <person name="Sullivan M."/>
            <person name="Renfro C.M."/>
            <person name="Kuo A."/>
            <person name="Pangilinan J."/>
            <person name="Lipzen A."/>
            <person name="Keymanesh K."/>
            <person name="Savage E."/>
            <person name="Barry K."/>
            <person name="Grigoriev I.V."/>
            <person name="Riekhof W.R."/>
            <person name="Harris S.S."/>
        </authorList>
    </citation>
    <scope>NUCLEOTIDE SEQUENCE</scope>
    <source>
        <strain evidence="2">JF 03-4F</strain>
    </source>
</reference>
<name>A0AAN6ICP6_9EURO</name>
<evidence type="ECO:0000313" key="3">
    <source>
        <dbReference type="Proteomes" id="UP001203852"/>
    </source>
</evidence>
<dbReference type="InterPro" id="IPR013108">
    <property type="entry name" value="Amidohydro_3"/>
</dbReference>